<evidence type="ECO:0000256" key="8">
    <source>
        <dbReference type="SAM" id="SignalP"/>
    </source>
</evidence>
<dbReference type="SUPFAM" id="SSF56954">
    <property type="entry name" value="Outer membrane efflux proteins (OEP)"/>
    <property type="match status" value="1"/>
</dbReference>
<dbReference type="InterPro" id="IPR051906">
    <property type="entry name" value="TolC-like"/>
</dbReference>
<dbReference type="Proteomes" id="UP000584867">
    <property type="component" value="Unassembled WGS sequence"/>
</dbReference>
<keyword evidence="4" id="KW-1134">Transmembrane beta strand</keyword>
<dbReference type="PANTHER" id="PTHR30026">
    <property type="entry name" value="OUTER MEMBRANE PROTEIN TOLC"/>
    <property type="match status" value="1"/>
</dbReference>
<proteinExistence type="inferred from homology"/>
<keyword evidence="8" id="KW-0732">Signal</keyword>
<keyword evidence="7" id="KW-0998">Cell outer membrane</keyword>
<dbReference type="GO" id="GO:0015562">
    <property type="term" value="F:efflux transmembrane transporter activity"/>
    <property type="evidence" value="ECO:0007669"/>
    <property type="project" value="InterPro"/>
</dbReference>
<evidence type="ECO:0000256" key="4">
    <source>
        <dbReference type="ARBA" id="ARBA00022452"/>
    </source>
</evidence>
<dbReference type="Pfam" id="PF02321">
    <property type="entry name" value="OEP"/>
    <property type="match status" value="2"/>
</dbReference>
<name>A0A7W7ZMS5_9BACT</name>
<evidence type="ECO:0000313" key="10">
    <source>
        <dbReference type="Proteomes" id="UP000584867"/>
    </source>
</evidence>
<dbReference type="Gene3D" id="1.20.1600.10">
    <property type="entry name" value="Outer membrane efflux proteins (OEP)"/>
    <property type="match status" value="1"/>
</dbReference>
<dbReference type="InterPro" id="IPR003423">
    <property type="entry name" value="OMP_efflux"/>
</dbReference>
<keyword evidence="5" id="KW-0812">Transmembrane</keyword>
<dbReference type="PANTHER" id="PTHR30026:SF20">
    <property type="entry name" value="OUTER MEMBRANE PROTEIN TOLC"/>
    <property type="match status" value="1"/>
</dbReference>
<evidence type="ECO:0000256" key="2">
    <source>
        <dbReference type="ARBA" id="ARBA00007613"/>
    </source>
</evidence>
<comment type="similarity">
    <text evidence="2">Belongs to the outer membrane factor (OMF) (TC 1.B.17) family.</text>
</comment>
<evidence type="ECO:0000256" key="5">
    <source>
        <dbReference type="ARBA" id="ARBA00022692"/>
    </source>
</evidence>
<organism evidence="9 10">
    <name type="scientific">Granulicella mallensis</name>
    <dbReference type="NCBI Taxonomy" id="940614"/>
    <lineage>
        <taxon>Bacteria</taxon>
        <taxon>Pseudomonadati</taxon>
        <taxon>Acidobacteriota</taxon>
        <taxon>Terriglobia</taxon>
        <taxon>Terriglobales</taxon>
        <taxon>Acidobacteriaceae</taxon>
        <taxon>Granulicella</taxon>
    </lineage>
</organism>
<feature type="chain" id="PRO_5030563382" evidence="8">
    <location>
        <begin position="29"/>
        <end position="442"/>
    </location>
</feature>
<evidence type="ECO:0000256" key="1">
    <source>
        <dbReference type="ARBA" id="ARBA00004442"/>
    </source>
</evidence>
<dbReference type="GO" id="GO:1990281">
    <property type="term" value="C:efflux pump complex"/>
    <property type="evidence" value="ECO:0007669"/>
    <property type="project" value="TreeGrafter"/>
</dbReference>
<evidence type="ECO:0000256" key="3">
    <source>
        <dbReference type="ARBA" id="ARBA00022448"/>
    </source>
</evidence>
<gene>
    <name evidence="9" type="ORF">HDF15_001166</name>
</gene>
<keyword evidence="3" id="KW-0813">Transport</keyword>
<dbReference type="AlphaFoldDB" id="A0A7W7ZMS5"/>
<feature type="signal peptide" evidence="8">
    <location>
        <begin position="1"/>
        <end position="28"/>
    </location>
</feature>
<protein>
    <submittedName>
        <fullName evidence="9">Outer membrane protein</fullName>
    </submittedName>
</protein>
<evidence type="ECO:0000256" key="6">
    <source>
        <dbReference type="ARBA" id="ARBA00023136"/>
    </source>
</evidence>
<dbReference type="GO" id="GO:0009279">
    <property type="term" value="C:cell outer membrane"/>
    <property type="evidence" value="ECO:0007669"/>
    <property type="project" value="UniProtKB-SubCell"/>
</dbReference>
<reference evidence="9 10" key="1">
    <citation type="submission" date="2020-08" db="EMBL/GenBank/DDBJ databases">
        <title>Genomic Encyclopedia of Type Strains, Phase IV (KMG-V): Genome sequencing to study the core and pangenomes of soil and plant-associated prokaryotes.</title>
        <authorList>
            <person name="Whitman W."/>
        </authorList>
    </citation>
    <scope>NUCLEOTIDE SEQUENCE [LARGE SCALE GENOMIC DNA]</scope>
    <source>
        <strain evidence="9 10">X5P3</strain>
    </source>
</reference>
<keyword evidence="6" id="KW-0472">Membrane</keyword>
<comment type="subcellular location">
    <subcellularLocation>
        <location evidence="1">Cell outer membrane</location>
    </subcellularLocation>
</comment>
<accession>A0A7W7ZMS5</accession>
<evidence type="ECO:0000256" key="7">
    <source>
        <dbReference type="ARBA" id="ARBA00023237"/>
    </source>
</evidence>
<dbReference type="EMBL" id="JACHIO010000004">
    <property type="protein sequence ID" value="MBB5062829.1"/>
    <property type="molecule type" value="Genomic_DNA"/>
</dbReference>
<sequence length="442" mass="47078">MRIAKYGGALLRSATAIFLCFLLAMSHAQQPAPAVAAPPLTLAQAESIALANQPRMLAAQLRARASSERIREARSALLPTVGFNATGVRVADTGTSTAAGAITTSSISDRFAYGGSLVQLITDFGRTSALIASSRSSAEAQRDLATLTTAQVRLNVREAYFEVLGAEAVLHAAREALDNRKLISRQIGALAQSELRSTLDVNFAAVLQSEAELAVVRAESTVEQQRAHLASAMGQQQPVVAPLEEVDLPASLAPDPASFLSLADTQRADLNAAQAQQRSAAQFALSEKRLSYPTLSAVGTAGEVPFRDHTLHDNYAAAGFNLNIPVFNGGLFAARRSEAELEANARARDADEVKLEVNEQVRDGWYRANEAFRSLDVSARLVAQSKEALRLAQARYGAGLGSIVELNEAQLNETSAEIDAADANYSYLARRAELDYAAGLLN</sequence>
<comment type="caution">
    <text evidence="9">The sequence shown here is derived from an EMBL/GenBank/DDBJ whole genome shotgun (WGS) entry which is preliminary data.</text>
</comment>
<dbReference type="RefSeq" id="WP_184253553.1">
    <property type="nucleotide sequence ID" value="NZ_JACHIO010000004.1"/>
</dbReference>
<evidence type="ECO:0000313" key="9">
    <source>
        <dbReference type="EMBL" id="MBB5062829.1"/>
    </source>
</evidence>
<dbReference type="GO" id="GO:0015288">
    <property type="term" value="F:porin activity"/>
    <property type="evidence" value="ECO:0007669"/>
    <property type="project" value="TreeGrafter"/>
</dbReference>